<reference evidence="2 3" key="1">
    <citation type="journal article" date="2017" name="Nat. Ecol. Evol.">
        <title>Scallop genome provides insights into evolution of bilaterian karyotype and development.</title>
        <authorList>
            <person name="Wang S."/>
            <person name="Zhang J."/>
            <person name="Jiao W."/>
            <person name="Li J."/>
            <person name="Xun X."/>
            <person name="Sun Y."/>
            <person name="Guo X."/>
            <person name="Huan P."/>
            <person name="Dong B."/>
            <person name="Zhang L."/>
            <person name="Hu X."/>
            <person name="Sun X."/>
            <person name="Wang J."/>
            <person name="Zhao C."/>
            <person name="Wang Y."/>
            <person name="Wang D."/>
            <person name="Huang X."/>
            <person name="Wang R."/>
            <person name="Lv J."/>
            <person name="Li Y."/>
            <person name="Zhang Z."/>
            <person name="Liu B."/>
            <person name="Lu W."/>
            <person name="Hui Y."/>
            <person name="Liang J."/>
            <person name="Zhou Z."/>
            <person name="Hou R."/>
            <person name="Li X."/>
            <person name="Liu Y."/>
            <person name="Li H."/>
            <person name="Ning X."/>
            <person name="Lin Y."/>
            <person name="Zhao L."/>
            <person name="Xing Q."/>
            <person name="Dou J."/>
            <person name="Li Y."/>
            <person name="Mao J."/>
            <person name="Guo H."/>
            <person name="Dou H."/>
            <person name="Li T."/>
            <person name="Mu C."/>
            <person name="Jiang W."/>
            <person name="Fu Q."/>
            <person name="Fu X."/>
            <person name="Miao Y."/>
            <person name="Liu J."/>
            <person name="Yu Q."/>
            <person name="Li R."/>
            <person name="Liao H."/>
            <person name="Li X."/>
            <person name="Kong Y."/>
            <person name="Jiang Z."/>
            <person name="Chourrout D."/>
            <person name="Li R."/>
            <person name="Bao Z."/>
        </authorList>
    </citation>
    <scope>NUCLEOTIDE SEQUENCE [LARGE SCALE GENOMIC DNA]</scope>
    <source>
        <strain evidence="2 3">PY_sf001</strain>
    </source>
</reference>
<dbReference type="InterPro" id="IPR012674">
    <property type="entry name" value="Calycin"/>
</dbReference>
<dbReference type="AlphaFoldDB" id="A0A210QV39"/>
<dbReference type="Gene3D" id="2.40.128.20">
    <property type="match status" value="1"/>
</dbReference>
<accession>A0A210QV39</accession>
<keyword evidence="3" id="KW-1185">Reference proteome</keyword>
<gene>
    <name evidence="2" type="ORF">KP79_PYT04069</name>
</gene>
<name>A0A210QV39_MIZYE</name>
<protein>
    <submittedName>
        <fullName evidence="2">Fatty acid-binding protein</fullName>
    </submittedName>
</protein>
<evidence type="ECO:0000313" key="3">
    <source>
        <dbReference type="Proteomes" id="UP000242188"/>
    </source>
</evidence>
<dbReference type="InterPro" id="IPR031259">
    <property type="entry name" value="ILBP"/>
</dbReference>
<evidence type="ECO:0000256" key="1">
    <source>
        <dbReference type="ARBA" id="ARBA00008390"/>
    </source>
</evidence>
<dbReference type="EMBL" id="NEDP02001728">
    <property type="protein sequence ID" value="OWF52604.1"/>
    <property type="molecule type" value="Genomic_DNA"/>
</dbReference>
<dbReference type="GO" id="GO:0008289">
    <property type="term" value="F:lipid binding"/>
    <property type="evidence" value="ECO:0007669"/>
    <property type="project" value="UniProtKB-KW"/>
</dbReference>
<proteinExistence type="inferred from homology"/>
<dbReference type="PRINTS" id="PR00178">
    <property type="entry name" value="FATTYACIDBP"/>
</dbReference>
<sequence>MGDLSVFVGEWEELKKDGFDEMASALGLPADKIGMYKEAKTTIDYVLEGDTWKINVGRKGDPASAKTFKFKLGEGYESADLDGTPMQSLVKADGPTLNEEHTFGEGRLKGAQMAITRWIEGDNMMVKTAMCGHSMVSTYKRV</sequence>
<organism evidence="2 3">
    <name type="scientific">Mizuhopecten yessoensis</name>
    <name type="common">Japanese scallop</name>
    <name type="synonym">Patinopecten yessoensis</name>
    <dbReference type="NCBI Taxonomy" id="6573"/>
    <lineage>
        <taxon>Eukaryota</taxon>
        <taxon>Metazoa</taxon>
        <taxon>Spiralia</taxon>
        <taxon>Lophotrochozoa</taxon>
        <taxon>Mollusca</taxon>
        <taxon>Bivalvia</taxon>
        <taxon>Autobranchia</taxon>
        <taxon>Pteriomorphia</taxon>
        <taxon>Pectinida</taxon>
        <taxon>Pectinoidea</taxon>
        <taxon>Pectinidae</taxon>
        <taxon>Mizuhopecten</taxon>
    </lineage>
</organism>
<dbReference type="OrthoDB" id="354351at2759"/>
<dbReference type="Proteomes" id="UP000242188">
    <property type="component" value="Unassembled WGS sequence"/>
</dbReference>
<comment type="similarity">
    <text evidence="1">Belongs to the calycin superfamily. Fatty-acid binding protein (FABP) family.</text>
</comment>
<dbReference type="InterPro" id="IPR000463">
    <property type="entry name" value="Fatty_acid-bd"/>
</dbReference>
<comment type="caution">
    <text evidence="2">The sequence shown here is derived from an EMBL/GenBank/DDBJ whole genome shotgun (WGS) entry which is preliminary data.</text>
</comment>
<dbReference type="SUPFAM" id="SSF50814">
    <property type="entry name" value="Lipocalins"/>
    <property type="match status" value="1"/>
</dbReference>
<dbReference type="CDD" id="cd00742">
    <property type="entry name" value="FABP"/>
    <property type="match status" value="1"/>
</dbReference>
<evidence type="ECO:0000313" key="2">
    <source>
        <dbReference type="EMBL" id="OWF52604.1"/>
    </source>
</evidence>
<dbReference type="PANTHER" id="PTHR11955">
    <property type="entry name" value="FATTY ACID BINDING PROTEIN"/>
    <property type="match status" value="1"/>
</dbReference>